<accession>A0A543BJ01</accession>
<dbReference type="InterPro" id="IPR009057">
    <property type="entry name" value="Homeodomain-like_sf"/>
</dbReference>
<evidence type="ECO:0008006" key="3">
    <source>
        <dbReference type="Google" id="ProtNLM"/>
    </source>
</evidence>
<reference evidence="1 2" key="1">
    <citation type="submission" date="2019-06" db="EMBL/GenBank/DDBJ databases">
        <title>Sequencing the genomes of 1000 actinobacteria strains.</title>
        <authorList>
            <person name="Klenk H.-P."/>
        </authorList>
    </citation>
    <scope>NUCLEOTIDE SEQUENCE [LARGE SCALE GENOMIC DNA]</scope>
    <source>
        <strain evidence="1 2">DSM 20169</strain>
    </source>
</reference>
<sequence>MVFPREILADRYDGAMADRPRRGRPPLTSREAILDAVLELGLDRATTTSVAAHLGVDQSTLYRHIGGVEDMLDGAAAVAITRGDWPEPDDDWAEYLRACARAMWAMFRANPGLAQRLRLMSTVPAELVTQSYLVVEHLTARLGFELREAALIVDTIGDMTADSYLTLEALHRPTAEGGSYSERVLERMAEAGEVLGDPVVSREYLDAMRYAMGEPGAPSSWWLDKVDLVIDGVRHRLDRRTT</sequence>
<dbReference type="SUPFAM" id="SSF48498">
    <property type="entry name" value="Tetracyclin repressor-like, C-terminal domain"/>
    <property type="match status" value="1"/>
</dbReference>
<comment type="caution">
    <text evidence="1">The sequence shown here is derived from an EMBL/GenBank/DDBJ whole genome shotgun (WGS) entry which is preliminary data.</text>
</comment>
<dbReference type="Gene3D" id="1.10.357.10">
    <property type="entry name" value="Tetracycline Repressor, domain 2"/>
    <property type="match status" value="1"/>
</dbReference>
<organism evidence="1 2">
    <name type="scientific">Microbacterium saperdae</name>
    <dbReference type="NCBI Taxonomy" id="69368"/>
    <lineage>
        <taxon>Bacteria</taxon>
        <taxon>Bacillati</taxon>
        <taxon>Actinomycetota</taxon>
        <taxon>Actinomycetes</taxon>
        <taxon>Micrococcales</taxon>
        <taxon>Microbacteriaceae</taxon>
        <taxon>Microbacterium</taxon>
    </lineage>
</organism>
<dbReference type="InterPro" id="IPR036271">
    <property type="entry name" value="Tet_transcr_reg_TetR-rel_C_sf"/>
</dbReference>
<dbReference type="AlphaFoldDB" id="A0A543BJ01"/>
<dbReference type="EMBL" id="VFOX01000001">
    <property type="protein sequence ID" value="TQL84814.1"/>
    <property type="molecule type" value="Genomic_DNA"/>
</dbReference>
<dbReference type="Proteomes" id="UP000317209">
    <property type="component" value="Unassembled WGS sequence"/>
</dbReference>
<dbReference type="SUPFAM" id="SSF46689">
    <property type="entry name" value="Homeodomain-like"/>
    <property type="match status" value="1"/>
</dbReference>
<keyword evidence="2" id="KW-1185">Reference proteome</keyword>
<proteinExistence type="predicted"/>
<evidence type="ECO:0000313" key="1">
    <source>
        <dbReference type="EMBL" id="TQL84814.1"/>
    </source>
</evidence>
<name>A0A543BJ01_9MICO</name>
<gene>
    <name evidence="1" type="ORF">FB560_0407</name>
</gene>
<protein>
    <recommendedName>
        <fullName evidence="3">TetR family transcriptional regulator</fullName>
    </recommendedName>
</protein>
<evidence type="ECO:0000313" key="2">
    <source>
        <dbReference type="Proteomes" id="UP000317209"/>
    </source>
</evidence>
<dbReference type="Gene3D" id="1.10.10.60">
    <property type="entry name" value="Homeodomain-like"/>
    <property type="match status" value="1"/>
</dbReference>